<dbReference type="NCBIfam" id="TIGR00726">
    <property type="entry name" value="peptidoglycan editing factor PgeF"/>
    <property type="match status" value="1"/>
</dbReference>
<comment type="catalytic activity">
    <reaction evidence="8">
        <text>adenosine + phosphate = alpha-D-ribose 1-phosphate + adenine</text>
        <dbReference type="Rhea" id="RHEA:27642"/>
        <dbReference type="ChEBI" id="CHEBI:16335"/>
        <dbReference type="ChEBI" id="CHEBI:16708"/>
        <dbReference type="ChEBI" id="CHEBI:43474"/>
        <dbReference type="ChEBI" id="CHEBI:57720"/>
        <dbReference type="EC" id="2.4.2.1"/>
    </reaction>
    <physiologicalReaction direction="left-to-right" evidence="8">
        <dbReference type="Rhea" id="RHEA:27643"/>
    </physiologicalReaction>
</comment>
<evidence type="ECO:0000256" key="2">
    <source>
        <dbReference type="ARBA" id="ARBA00007353"/>
    </source>
</evidence>
<accession>A0ABV2QFP6</accession>
<reference evidence="11 12" key="1">
    <citation type="submission" date="2024-06" db="EMBL/GenBank/DDBJ databases">
        <title>Sorghum-associated microbial communities from plants grown in Nebraska, USA.</title>
        <authorList>
            <person name="Schachtman D."/>
        </authorList>
    </citation>
    <scope>NUCLEOTIDE SEQUENCE [LARGE SCALE GENOMIC DNA]</scope>
    <source>
        <strain evidence="11 12">2709</strain>
    </source>
</reference>
<keyword evidence="11" id="KW-0560">Oxidoreductase</keyword>
<comment type="similarity">
    <text evidence="2 10">Belongs to the purine nucleoside phosphorylase YfiH/LACC1 family.</text>
</comment>
<dbReference type="InterPro" id="IPR003730">
    <property type="entry name" value="Cu_polyphenol_OxRdtase"/>
</dbReference>
<dbReference type="GO" id="GO:0016491">
    <property type="term" value="F:oxidoreductase activity"/>
    <property type="evidence" value="ECO:0007669"/>
    <property type="project" value="UniProtKB-KW"/>
</dbReference>
<dbReference type="SUPFAM" id="SSF64438">
    <property type="entry name" value="CNF1/YfiH-like putative cysteine hydrolases"/>
    <property type="match status" value="1"/>
</dbReference>
<dbReference type="CDD" id="cd16833">
    <property type="entry name" value="YfiH"/>
    <property type="match status" value="1"/>
</dbReference>
<gene>
    <name evidence="11" type="ORF">ABIE13_004894</name>
</gene>
<comment type="caution">
    <text evidence="11">The sequence shown here is derived from an EMBL/GenBank/DDBJ whole genome shotgun (WGS) entry which is preliminary data.</text>
</comment>
<evidence type="ECO:0000256" key="3">
    <source>
        <dbReference type="ARBA" id="ARBA00022679"/>
    </source>
</evidence>
<keyword evidence="3" id="KW-0808">Transferase</keyword>
<sequence>MPKNSDWIVPDWPAPAGVQAVFTTRNGQAGAEGASQSPWDRFNLGDHVGDDALHVAANRAALQHSLKAQAVFLNQVHGVTVASLDTTTEHGTVADGAICAHPRVACTVMVADCLPVLFTDATGAVVGAAHAGWRGLAAGVLEHTARALRKMAASAVPHHLAHQDPIELMAWLGPCIGPEAFEVGAEVKDAFVRDDPGAQACFVSTHANKYLANLQGLARRRLKADGVTRVYGNDGSSNWCTVTDSGRFFSYRRDQSVLGGTGRMAACIWRA</sequence>
<comment type="catalytic activity">
    <reaction evidence="9">
        <text>S-methyl-5'-thioadenosine + phosphate = 5-(methylsulfanyl)-alpha-D-ribose 1-phosphate + adenine</text>
        <dbReference type="Rhea" id="RHEA:11852"/>
        <dbReference type="ChEBI" id="CHEBI:16708"/>
        <dbReference type="ChEBI" id="CHEBI:17509"/>
        <dbReference type="ChEBI" id="CHEBI:43474"/>
        <dbReference type="ChEBI" id="CHEBI:58533"/>
        <dbReference type="EC" id="2.4.2.28"/>
    </reaction>
    <physiologicalReaction direction="left-to-right" evidence="9">
        <dbReference type="Rhea" id="RHEA:11853"/>
    </physiologicalReaction>
</comment>
<evidence type="ECO:0000313" key="11">
    <source>
        <dbReference type="EMBL" id="MET4579757.1"/>
    </source>
</evidence>
<dbReference type="EMBL" id="JBEPSH010000011">
    <property type="protein sequence ID" value="MET4579757.1"/>
    <property type="molecule type" value="Genomic_DNA"/>
</dbReference>
<evidence type="ECO:0000256" key="5">
    <source>
        <dbReference type="ARBA" id="ARBA00022801"/>
    </source>
</evidence>
<keyword evidence="4" id="KW-0479">Metal-binding</keyword>
<evidence type="ECO:0000256" key="4">
    <source>
        <dbReference type="ARBA" id="ARBA00022723"/>
    </source>
</evidence>
<dbReference type="Gene3D" id="3.60.140.10">
    <property type="entry name" value="CNF1/YfiH-like putative cysteine hydrolases"/>
    <property type="match status" value="1"/>
</dbReference>
<dbReference type="InterPro" id="IPR011324">
    <property type="entry name" value="Cytotoxic_necrot_fac-like_cat"/>
</dbReference>
<keyword evidence="12" id="KW-1185">Reference proteome</keyword>
<dbReference type="RefSeq" id="WP_354448152.1">
    <property type="nucleotide sequence ID" value="NZ_JBEPSH010000011.1"/>
</dbReference>
<protein>
    <recommendedName>
        <fullName evidence="10">Purine nucleoside phosphorylase</fullName>
    </recommendedName>
</protein>
<dbReference type="PANTHER" id="PTHR30616">
    <property type="entry name" value="UNCHARACTERIZED PROTEIN YFIH"/>
    <property type="match status" value="1"/>
</dbReference>
<comment type="catalytic activity">
    <reaction evidence="7">
        <text>adenosine + H2O + H(+) = inosine + NH4(+)</text>
        <dbReference type="Rhea" id="RHEA:24408"/>
        <dbReference type="ChEBI" id="CHEBI:15377"/>
        <dbReference type="ChEBI" id="CHEBI:15378"/>
        <dbReference type="ChEBI" id="CHEBI:16335"/>
        <dbReference type="ChEBI" id="CHEBI:17596"/>
        <dbReference type="ChEBI" id="CHEBI:28938"/>
        <dbReference type="EC" id="3.5.4.4"/>
    </reaction>
    <physiologicalReaction direction="left-to-right" evidence="7">
        <dbReference type="Rhea" id="RHEA:24409"/>
    </physiologicalReaction>
</comment>
<evidence type="ECO:0000256" key="8">
    <source>
        <dbReference type="ARBA" id="ARBA00048968"/>
    </source>
</evidence>
<evidence type="ECO:0000256" key="9">
    <source>
        <dbReference type="ARBA" id="ARBA00049893"/>
    </source>
</evidence>
<keyword evidence="5" id="KW-0378">Hydrolase</keyword>
<comment type="catalytic activity">
    <reaction evidence="1">
        <text>inosine + phosphate = alpha-D-ribose 1-phosphate + hypoxanthine</text>
        <dbReference type="Rhea" id="RHEA:27646"/>
        <dbReference type="ChEBI" id="CHEBI:17368"/>
        <dbReference type="ChEBI" id="CHEBI:17596"/>
        <dbReference type="ChEBI" id="CHEBI:43474"/>
        <dbReference type="ChEBI" id="CHEBI:57720"/>
        <dbReference type="EC" id="2.4.2.1"/>
    </reaction>
    <physiologicalReaction direction="left-to-right" evidence="1">
        <dbReference type="Rhea" id="RHEA:27647"/>
    </physiologicalReaction>
</comment>
<evidence type="ECO:0000256" key="1">
    <source>
        <dbReference type="ARBA" id="ARBA00000553"/>
    </source>
</evidence>
<evidence type="ECO:0000256" key="6">
    <source>
        <dbReference type="ARBA" id="ARBA00022833"/>
    </source>
</evidence>
<keyword evidence="6" id="KW-0862">Zinc</keyword>
<dbReference type="InterPro" id="IPR038371">
    <property type="entry name" value="Cu_polyphenol_OxRdtase_sf"/>
</dbReference>
<dbReference type="Proteomes" id="UP001549320">
    <property type="component" value="Unassembled WGS sequence"/>
</dbReference>
<proteinExistence type="inferred from homology"/>
<dbReference type="PANTHER" id="PTHR30616:SF2">
    <property type="entry name" value="PURINE NUCLEOSIDE PHOSPHORYLASE LACC1"/>
    <property type="match status" value="1"/>
</dbReference>
<evidence type="ECO:0000313" key="12">
    <source>
        <dbReference type="Proteomes" id="UP001549320"/>
    </source>
</evidence>
<name>A0ABV2QFP6_9BURK</name>
<dbReference type="Pfam" id="PF02578">
    <property type="entry name" value="Cu-oxidase_4"/>
    <property type="match status" value="1"/>
</dbReference>
<evidence type="ECO:0000256" key="10">
    <source>
        <dbReference type="RuleBase" id="RU361274"/>
    </source>
</evidence>
<evidence type="ECO:0000256" key="7">
    <source>
        <dbReference type="ARBA" id="ARBA00047989"/>
    </source>
</evidence>
<organism evidence="11 12">
    <name type="scientific">Ottowia thiooxydans</name>
    <dbReference type="NCBI Taxonomy" id="219182"/>
    <lineage>
        <taxon>Bacteria</taxon>
        <taxon>Pseudomonadati</taxon>
        <taxon>Pseudomonadota</taxon>
        <taxon>Betaproteobacteria</taxon>
        <taxon>Burkholderiales</taxon>
        <taxon>Comamonadaceae</taxon>
        <taxon>Ottowia</taxon>
    </lineage>
</organism>